<keyword evidence="5" id="KW-1185">Reference proteome</keyword>
<dbReference type="PANTHER" id="PTHR30204:SF97">
    <property type="entry name" value="MERR FAMILY REGULATORY PROTEIN"/>
    <property type="match status" value="1"/>
</dbReference>
<dbReference type="PROSITE" id="PS50937">
    <property type="entry name" value="HTH_MERR_2"/>
    <property type="match status" value="1"/>
</dbReference>
<dbReference type="Pfam" id="PF13411">
    <property type="entry name" value="MerR_1"/>
    <property type="match status" value="1"/>
</dbReference>
<evidence type="ECO:0000256" key="1">
    <source>
        <dbReference type="ARBA" id="ARBA00023125"/>
    </source>
</evidence>
<comment type="caution">
    <text evidence="4">The sequence shown here is derived from an EMBL/GenBank/DDBJ whole genome shotgun (WGS) entry which is preliminary data.</text>
</comment>
<dbReference type="InterPro" id="IPR000551">
    <property type="entry name" value="MerR-type_HTH_dom"/>
</dbReference>
<sequence length="297" mass="32638">MREGLTIGEFSRVTHLSVKTLRHYHDVGLLAPMHIGHDTGYRYYSLDQVPTAQVIVRLRNLDMPIPDVKAVLATQDAAARNQLITAHLARLEHQLSLTQSAVEALRDLLNRPASGSDIEHRTVAAQPAIGIREIVDREDVLSWWHGALGELYGLATAQKLHPSGPSGGVFTSELYLNEHGEATLFVPVDEVARPVGRVESLVVPGAELVIATHHGPLDTIDLTYGDLGTYAARHEIGIEGALREYYLRNPLEVSREEDLVIEVGWPIFRSDGQTGNEGTLPERSARPSPNGRPQPEC</sequence>
<accession>A0ABS6B1Z6</accession>
<dbReference type="InterPro" id="IPR011256">
    <property type="entry name" value="Reg_factor_effector_dom_sf"/>
</dbReference>
<organism evidence="4 5">
    <name type="scientific">Nocardia albiluteola</name>
    <dbReference type="NCBI Taxonomy" id="2842303"/>
    <lineage>
        <taxon>Bacteria</taxon>
        <taxon>Bacillati</taxon>
        <taxon>Actinomycetota</taxon>
        <taxon>Actinomycetes</taxon>
        <taxon>Mycobacteriales</taxon>
        <taxon>Nocardiaceae</taxon>
        <taxon>Nocardia</taxon>
    </lineage>
</organism>
<evidence type="ECO:0000313" key="4">
    <source>
        <dbReference type="EMBL" id="MBU3063254.1"/>
    </source>
</evidence>
<dbReference type="Gene3D" id="3.20.80.10">
    <property type="entry name" value="Regulatory factor, effector binding domain"/>
    <property type="match status" value="1"/>
</dbReference>
<dbReference type="RefSeq" id="WP_215918162.1">
    <property type="nucleotide sequence ID" value="NZ_JAHKNI010000005.1"/>
</dbReference>
<dbReference type="SMART" id="SM00871">
    <property type="entry name" value="AraC_E_bind"/>
    <property type="match status" value="1"/>
</dbReference>
<dbReference type="InterPro" id="IPR009061">
    <property type="entry name" value="DNA-bd_dom_put_sf"/>
</dbReference>
<dbReference type="InterPro" id="IPR029442">
    <property type="entry name" value="GyrI-like"/>
</dbReference>
<dbReference type="SMART" id="SM00422">
    <property type="entry name" value="HTH_MERR"/>
    <property type="match status" value="1"/>
</dbReference>
<dbReference type="Proteomes" id="UP000733379">
    <property type="component" value="Unassembled WGS sequence"/>
</dbReference>
<evidence type="ECO:0000313" key="5">
    <source>
        <dbReference type="Proteomes" id="UP000733379"/>
    </source>
</evidence>
<protein>
    <submittedName>
        <fullName evidence="4">MerR family transcriptional regulator</fullName>
    </submittedName>
</protein>
<dbReference type="PANTHER" id="PTHR30204">
    <property type="entry name" value="REDOX-CYCLING DRUG-SENSING TRANSCRIPTIONAL ACTIVATOR SOXR"/>
    <property type="match status" value="1"/>
</dbReference>
<name>A0ABS6B1Z6_9NOCA</name>
<evidence type="ECO:0000259" key="3">
    <source>
        <dbReference type="PROSITE" id="PS50937"/>
    </source>
</evidence>
<reference evidence="4 5" key="1">
    <citation type="submission" date="2021-06" db="EMBL/GenBank/DDBJ databases">
        <title>Actinomycetes sequencing.</title>
        <authorList>
            <person name="Shan Q."/>
        </authorList>
    </citation>
    <scope>NUCLEOTIDE SEQUENCE [LARGE SCALE GENOMIC DNA]</scope>
    <source>
        <strain evidence="4 5">NEAU-G5</strain>
    </source>
</reference>
<dbReference type="CDD" id="cd01107">
    <property type="entry name" value="HTH_BmrR"/>
    <property type="match status" value="1"/>
</dbReference>
<keyword evidence="1" id="KW-0238">DNA-binding</keyword>
<evidence type="ECO:0000256" key="2">
    <source>
        <dbReference type="SAM" id="MobiDB-lite"/>
    </source>
</evidence>
<dbReference type="InterPro" id="IPR010499">
    <property type="entry name" value="AraC_E-bd"/>
</dbReference>
<gene>
    <name evidence="4" type="ORF">KO481_17170</name>
</gene>
<dbReference type="EMBL" id="JAHKNI010000005">
    <property type="protein sequence ID" value="MBU3063254.1"/>
    <property type="molecule type" value="Genomic_DNA"/>
</dbReference>
<dbReference type="Pfam" id="PF06445">
    <property type="entry name" value="GyrI-like"/>
    <property type="match status" value="1"/>
</dbReference>
<dbReference type="SUPFAM" id="SSF46955">
    <property type="entry name" value="Putative DNA-binding domain"/>
    <property type="match status" value="1"/>
</dbReference>
<dbReference type="InterPro" id="IPR047057">
    <property type="entry name" value="MerR_fam"/>
</dbReference>
<feature type="domain" description="HTH merR-type" evidence="3">
    <location>
        <begin position="4"/>
        <end position="74"/>
    </location>
</feature>
<dbReference type="Gene3D" id="1.10.1660.10">
    <property type="match status" value="1"/>
</dbReference>
<proteinExistence type="predicted"/>
<dbReference type="SUPFAM" id="SSF55136">
    <property type="entry name" value="Probable bacterial effector-binding domain"/>
    <property type="match status" value="1"/>
</dbReference>
<feature type="region of interest" description="Disordered" evidence="2">
    <location>
        <begin position="271"/>
        <end position="297"/>
    </location>
</feature>